<evidence type="ECO:0000256" key="2">
    <source>
        <dbReference type="SAM" id="Coils"/>
    </source>
</evidence>
<dbReference type="Gene3D" id="1.20.5.170">
    <property type="match status" value="1"/>
</dbReference>
<dbReference type="SUPFAM" id="SSF57997">
    <property type="entry name" value="Tropomyosin"/>
    <property type="match status" value="1"/>
</dbReference>
<dbReference type="EMBL" id="JXXN02002582">
    <property type="protein sequence ID" value="THD22711.1"/>
    <property type="molecule type" value="Genomic_DNA"/>
</dbReference>
<comment type="caution">
    <text evidence="3">The sequence shown here is derived from an EMBL/GenBank/DDBJ whole genome shotgun (WGS) entry which is preliminary data.</text>
</comment>
<keyword evidence="4" id="KW-1185">Reference proteome</keyword>
<accession>A0A4E0R9U3</accession>
<evidence type="ECO:0000313" key="3">
    <source>
        <dbReference type="EMBL" id="THD22711.1"/>
    </source>
</evidence>
<gene>
    <name evidence="3" type="ORF">D915_006319</name>
</gene>
<protein>
    <recommendedName>
        <fullName evidence="5">Tropomyosin</fullName>
    </recommendedName>
</protein>
<dbReference type="Proteomes" id="UP000230066">
    <property type="component" value="Unassembled WGS sequence"/>
</dbReference>
<reference evidence="3" key="1">
    <citation type="submission" date="2019-03" db="EMBL/GenBank/DDBJ databases">
        <title>Improved annotation for the trematode Fasciola hepatica.</title>
        <authorList>
            <person name="Choi Y.-J."/>
            <person name="Martin J."/>
            <person name="Mitreva M."/>
        </authorList>
    </citation>
    <scope>NUCLEOTIDE SEQUENCE [LARGE SCALE GENOMIC DNA]</scope>
</reference>
<feature type="coiled-coil region" evidence="2">
    <location>
        <begin position="1"/>
        <end position="230"/>
    </location>
</feature>
<evidence type="ECO:0008006" key="5">
    <source>
        <dbReference type="Google" id="ProtNLM"/>
    </source>
</evidence>
<name>A0A4E0R9U3_FASHE</name>
<organism evidence="3 4">
    <name type="scientific">Fasciola hepatica</name>
    <name type="common">Liver fluke</name>
    <dbReference type="NCBI Taxonomy" id="6192"/>
    <lineage>
        <taxon>Eukaryota</taxon>
        <taxon>Metazoa</taxon>
        <taxon>Spiralia</taxon>
        <taxon>Lophotrochozoa</taxon>
        <taxon>Platyhelminthes</taxon>
        <taxon>Trematoda</taxon>
        <taxon>Digenea</taxon>
        <taxon>Plagiorchiida</taxon>
        <taxon>Echinostomata</taxon>
        <taxon>Echinostomatoidea</taxon>
        <taxon>Fasciolidae</taxon>
        <taxon>Fasciola</taxon>
    </lineage>
</organism>
<dbReference type="Gene3D" id="1.20.5.340">
    <property type="match status" value="1"/>
</dbReference>
<dbReference type="InterPro" id="IPR000533">
    <property type="entry name" value="Tropomyosin"/>
</dbReference>
<keyword evidence="1 2" id="KW-0175">Coiled coil</keyword>
<evidence type="ECO:0000256" key="1">
    <source>
        <dbReference type="ARBA" id="ARBA00023054"/>
    </source>
</evidence>
<proteinExistence type="predicted"/>
<dbReference type="Pfam" id="PF00261">
    <property type="entry name" value="Tropomyosin"/>
    <property type="match status" value="1"/>
</dbReference>
<dbReference type="AlphaFoldDB" id="A0A4E0R9U3"/>
<sequence>MEVVKERLAAIRNEENELRDKASKIEEDIRATRIDNDKIQIELQNLQSTEKLLKMKIDLTTERLKKVLSMLSTQEKSASSYEKELESLTAARNNMSDKEADLELQLSDARENSREIQAKYDETLIHLQHIEDEKRKKLAQAELVEKQVEALEKEHSILKQAWDKAETTDFNGEAIDNLEVKLSEVKNRLETVNDAYEKSEREVSRLDRLISGVKQDLHKQQAENDSLRKELDGIFHELQNI</sequence>
<evidence type="ECO:0000313" key="4">
    <source>
        <dbReference type="Proteomes" id="UP000230066"/>
    </source>
</evidence>